<feature type="domain" description="Solute-binding protein family 3/N-terminal" evidence="6">
    <location>
        <begin position="40"/>
        <end position="260"/>
    </location>
</feature>
<proteinExistence type="inferred from homology"/>
<dbReference type="InterPro" id="IPR001638">
    <property type="entry name" value="Solute-binding_3/MltF_N"/>
</dbReference>
<feature type="chain" id="PRO_5038858097" evidence="5">
    <location>
        <begin position="26"/>
        <end position="265"/>
    </location>
</feature>
<evidence type="ECO:0000259" key="7">
    <source>
        <dbReference type="SMART" id="SM00079"/>
    </source>
</evidence>
<dbReference type="AlphaFoldDB" id="A0A0B9A683"/>
<comment type="similarity">
    <text evidence="2 4">Belongs to the bacterial solute-binding protein 3 family.</text>
</comment>
<keyword evidence="3 5" id="KW-0732">Signal</keyword>
<dbReference type="EMBL" id="JTJZ01000022">
    <property type="protein sequence ID" value="KHS50948.1"/>
    <property type="molecule type" value="Genomic_DNA"/>
</dbReference>
<dbReference type="RefSeq" id="WP_200885322.1">
    <property type="nucleotide sequence ID" value="NZ_JBCLTJ010000001.1"/>
</dbReference>
<evidence type="ECO:0000256" key="3">
    <source>
        <dbReference type="ARBA" id="ARBA00022729"/>
    </source>
</evidence>
<dbReference type="GO" id="GO:0015276">
    <property type="term" value="F:ligand-gated monoatomic ion channel activity"/>
    <property type="evidence" value="ECO:0007669"/>
    <property type="project" value="InterPro"/>
</dbReference>
<comment type="subcellular location">
    <subcellularLocation>
        <location evidence="1">Cell envelope</location>
    </subcellularLocation>
</comment>
<accession>A0A0B9A683</accession>
<keyword evidence="9" id="KW-1185">Reference proteome</keyword>
<dbReference type="SMART" id="SM00062">
    <property type="entry name" value="PBPb"/>
    <property type="match status" value="1"/>
</dbReference>
<name>A0A0B9A683_BRELN</name>
<dbReference type="PANTHER" id="PTHR35936">
    <property type="entry name" value="MEMBRANE-BOUND LYTIC MUREIN TRANSGLYCOSYLASE F"/>
    <property type="match status" value="1"/>
</dbReference>
<dbReference type="SMART" id="SM00079">
    <property type="entry name" value="PBPe"/>
    <property type="match status" value="1"/>
</dbReference>
<dbReference type="PATRIC" id="fig|1703.6.peg.2972"/>
<dbReference type="Pfam" id="PF00497">
    <property type="entry name" value="SBP_bac_3"/>
    <property type="match status" value="1"/>
</dbReference>
<feature type="signal peptide" evidence="5">
    <location>
        <begin position="1"/>
        <end position="25"/>
    </location>
</feature>
<gene>
    <name evidence="8" type="ORF">AE0388_3020</name>
</gene>
<dbReference type="SUPFAM" id="SSF53850">
    <property type="entry name" value="Periplasmic binding protein-like II"/>
    <property type="match status" value="1"/>
</dbReference>
<protein>
    <submittedName>
        <fullName evidence="8">ABC-type transporter, periplasmic subunit family 3</fullName>
    </submittedName>
</protein>
<reference evidence="8 9" key="1">
    <citation type="submission" date="2014-11" db="EMBL/GenBank/DDBJ databases">
        <title>Draft Genome Sequence of Brevibacterium linens AE038-8.</title>
        <authorList>
            <person name="Maizel D."/>
            <person name="Utturkar S.M."/>
            <person name="Brown S.D."/>
            <person name="Ferrero M."/>
            <person name="Rosen B.P."/>
        </authorList>
    </citation>
    <scope>NUCLEOTIDE SEQUENCE [LARGE SCALE GENOMIC DNA]</scope>
    <source>
        <strain evidence="8 9">AE038-8</strain>
    </source>
</reference>
<dbReference type="PANTHER" id="PTHR35936:SF38">
    <property type="entry name" value="GLUTAMINE-BINDING PERIPLASMIC PROTEIN"/>
    <property type="match status" value="1"/>
</dbReference>
<dbReference type="InterPro" id="IPR018313">
    <property type="entry name" value="SBP_3_CS"/>
</dbReference>
<dbReference type="GO" id="GO:0030313">
    <property type="term" value="C:cell envelope"/>
    <property type="evidence" value="ECO:0007669"/>
    <property type="project" value="UniProtKB-SubCell"/>
</dbReference>
<dbReference type="GO" id="GO:0016020">
    <property type="term" value="C:membrane"/>
    <property type="evidence" value="ECO:0007669"/>
    <property type="project" value="InterPro"/>
</dbReference>
<comment type="caution">
    <text evidence="8">The sequence shown here is derived from an EMBL/GenBank/DDBJ whole genome shotgun (WGS) entry which is preliminary data.</text>
</comment>
<evidence type="ECO:0000256" key="5">
    <source>
        <dbReference type="SAM" id="SignalP"/>
    </source>
</evidence>
<evidence type="ECO:0000259" key="6">
    <source>
        <dbReference type="SMART" id="SM00062"/>
    </source>
</evidence>
<evidence type="ECO:0000256" key="2">
    <source>
        <dbReference type="ARBA" id="ARBA00010333"/>
    </source>
</evidence>
<evidence type="ECO:0000313" key="9">
    <source>
        <dbReference type="Proteomes" id="UP000031488"/>
    </source>
</evidence>
<evidence type="ECO:0000313" key="8">
    <source>
        <dbReference type="EMBL" id="KHS50948.1"/>
    </source>
</evidence>
<dbReference type="PROSITE" id="PS01039">
    <property type="entry name" value="SBP_BACTERIAL_3"/>
    <property type="match status" value="1"/>
</dbReference>
<dbReference type="InterPro" id="IPR001320">
    <property type="entry name" value="Iontro_rcpt_C"/>
</dbReference>
<evidence type="ECO:0000256" key="1">
    <source>
        <dbReference type="ARBA" id="ARBA00004196"/>
    </source>
</evidence>
<dbReference type="Proteomes" id="UP000031488">
    <property type="component" value="Unassembled WGS sequence"/>
</dbReference>
<feature type="domain" description="Ionotropic glutamate receptor C-terminal" evidence="7">
    <location>
        <begin position="40"/>
        <end position="259"/>
    </location>
</feature>
<dbReference type="Gene3D" id="3.40.190.10">
    <property type="entry name" value="Periplasmic binding protein-like II"/>
    <property type="match status" value="2"/>
</dbReference>
<sequence length="265" mass="28626">MNVRKRLFSGIAIAASLALTAGLSACSSGSDDEDAPLEDSYTYATDTSFVPFEFKKDGKYVGFDIDLITAVADEAGFELKQEVTNFDGIIPGLQTGSFDLAVAGISITDERKQTIDFSDPYYKSGLILGVPTDNDDIKSIDDLDGKTVATRLGSTSAAYIEDNIKGADAKTYEQLDQAYLAVESGSADAVLYDQPNVAYYIRTEGEDKLKMVGDLLEAQDYGIAISKDNPNLVKAVNEALATIKDDGTYADMYKKWFGEEPPADD</sequence>
<dbReference type="PROSITE" id="PS51257">
    <property type="entry name" value="PROKAR_LIPOPROTEIN"/>
    <property type="match status" value="1"/>
</dbReference>
<evidence type="ECO:0000256" key="4">
    <source>
        <dbReference type="RuleBase" id="RU003744"/>
    </source>
</evidence>
<organism evidence="8 9">
    <name type="scientific">Brevibacterium linens</name>
    <dbReference type="NCBI Taxonomy" id="1703"/>
    <lineage>
        <taxon>Bacteria</taxon>
        <taxon>Bacillati</taxon>
        <taxon>Actinomycetota</taxon>
        <taxon>Actinomycetes</taxon>
        <taxon>Micrococcales</taxon>
        <taxon>Brevibacteriaceae</taxon>
        <taxon>Brevibacterium</taxon>
    </lineage>
</organism>